<dbReference type="HOGENOM" id="CLU_3360809_0_0_1"/>
<feature type="compositionally biased region" description="Basic and acidic residues" evidence="1">
    <location>
        <begin position="8"/>
        <end position="24"/>
    </location>
</feature>
<organism evidence="2 3">
    <name type="scientific">Paramecium tetraurelia</name>
    <dbReference type="NCBI Taxonomy" id="5888"/>
    <lineage>
        <taxon>Eukaryota</taxon>
        <taxon>Sar</taxon>
        <taxon>Alveolata</taxon>
        <taxon>Ciliophora</taxon>
        <taxon>Intramacronucleata</taxon>
        <taxon>Oligohymenophorea</taxon>
        <taxon>Peniculida</taxon>
        <taxon>Parameciidae</taxon>
        <taxon>Paramecium</taxon>
    </lineage>
</organism>
<dbReference type="AlphaFoldDB" id="A0D1H9"/>
<gene>
    <name evidence="2" type="ORF">GSPATT00012420001</name>
</gene>
<dbReference type="Proteomes" id="UP000000600">
    <property type="component" value="Unassembled WGS sequence"/>
</dbReference>
<dbReference type="KEGG" id="ptm:GSPATT00012420001"/>
<dbReference type="InParanoid" id="A0D1H9"/>
<feature type="region of interest" description="Disordered" evidence="1">
    <location>
        <begin position="1"/>
        <end position="24"/>
    </location>
</feature>
<accession>A0D1H9</accession>
<proteinExistence type="predicted"/>
<sequence>MQGGMDDTQDKQQGDQDLNNEEKHILEQKCIKHLKY</sequence>
<reference evidence="2 3" key="1">
    <citation type="journal article" date="2006" name="Nature">
        <title>Global trends of whole-genome duplications revealed by the ciliate Paramecium tetraurelia.</title>
        <authorList>
            <consortium name="Genoscope"/>
            <person name="Aury J.-M."/>
            <person name="Jaillon O."/>
            <person name="Duret L."/>
            <person name="Noel B."/>
            <person name="Jubin C."/>
            <person name="Porcel B.M."/>
            <person name="Segurens B."/>
            <person name="Daubin V."/>
            <person name="Anthouard V."/>
            <person name="Aiach N."/>
            <person name="Arnaiz O."/>
            <person name="Billaut A."/>
            <person name="Beisson J."/>
            <person name="Blanc I."/>
            <person name="Bouhouche K."/>
            <person name="Camara F."/>
            <person name="Duharcourt S."/>
            <person name="Guigo R."/>
            <person name="Gogendeau D."/>
            <person name="Katinka M."/>
            <person name="Keller A.-M."/>
            <person name="Kissmehl R."/>
            <person name="Klotz C."/>
            <person name="Koll F."/>
            <person name="Le Moue A."/>
            <person name="Lepere C."/>
            <person name="Malinsky S."/>
            <person name="Nowacki M."/>
            <person name="Nowak J.K."/>
            <person name="Plattner H."/>
            <person name="Poulain J."/>
            <person name="Ruiz F."/>
            <person name="Serrano V."/>
            <person name="Zagulski M."/>
            <person name="Dessen P."/>
            <person name="Betermier M."/>
            <person name="Weissenbach J."/>
            <person name="Scarpelli C."/>
            <person name="Schachter V."/>
            <person name="Sperling L."/>
            <person name="Meyer E."/>
            <person name="Cohen J."/>
            <person name="Wincker P."/>
        </authorList>
    </citation>
    <scope>NUCLEOTIDE SEQUENCE [LARGE SCALE GENOMIC DNA]</scope>
    <source>
        <strain evidence="2 3">Stock d4-2</strain>
    </source>
</reference>
<protein>
    <submittedName>
        <fullName evidence="2">Uncharacterized protein</fullName>
    </submittedName>
</protein>
<name>A0D1H9_PARTE</name>
<dbReference type="EMBL" id="CT868252">
    <property type="protein sequence ID" value="CAK76896.1"/>
    <property type="molecule type" value="Genomic_DNA"/>
</dbReference>
<evidence type="ECO:0000313" key="2">
    <source>
        <dbReference type="EMBL" id="CAK76896.1"/>
    </source>
</evidence>
<evidence type="ECO:0000313" key="3">
    <source>
        <dbReference type="Proteomes" id="UP000000600"/>
    </source>
</evidence>
<keyword evidence="3" id="KW-1185">Reference proteome</keyword>
<evidence type="ECO:0000256" key="1">
    <source>
        <dbReference type="SAM" id="MobiDB-lite"/>
    </source>
</evidence>
<dbReference type="GeneID" id="5030078"/>
<dbReference type="RefSeq" id="XP_001444293.1">
    <property type="nucleotide sequence ID" value="XM_001444256.1"/>
</dbReference>